<dbReference type="VEuPathDB" id="VectorBase:MDOA000019"/>
<keyword evidence="4" id="KW-1003">Cell membrane</keyword>
<dbReference type="PROSITE" id="PS50297">
    <property type="entry name" value="ANK_REP_REGION"/>
    <property type="match status" value="3"/>
</dbReference>
<dbReference type="Gene3D" id="3.30.200.20">
    <property type="entry name" value="Phosphorylase Kinase, domain 1"/>
    <property type="match status" value="1"/>
</dbReference>
<feature type="repeat" description="ANK" evidence="9">
    <location>
        <begin position="33"/>
        <end position="65"/>
    </location>
</feature>
<evidence type="ECO:0000259" key="10">
    <source>
        <dbReference type="PROSITE" id="PS50011"/>
    </source>
</evidence>
<dbReference type="eggNOG" id="KOG0195">
    <property type="taxonomic scope" value="Eukaryota"/>
</dbReference>
<evidence type="ECO:0000256" key="7">
    <source>
        <dbReference type="ARBA" id="ARBA00023043"/>
    </source>
</evidence>
<dbReference type="SMART" id="SM00248">
    <property type="entry name" value="ANK"/>
    <property type="match status" value="3"/>
</dbReference>
<reference evidence="14" key="3">
    <citation type="submission" date="2025-04" db="UniProtKB">
        <authorList>
            <consortium name="RefSeq"/>
        </authorList>
    </citation>
    <scope>IDENTIFICATION</scope>
</reference>
<evidence type="ECO:0000256" key="4">
    <source>
        <dbReference type="ARBA" id="ARBA00022475"/>
    </source>
</evidence>
<feature type="repeat" description="ANK" evidence="9">
    <location>
        <begin position="99"/>
        <end position="131"/>
    </location>
</feature>
<dbReference type="GO" id="GO:0005524">
    <property type="term" value="F:ATP binding"/>
    <property type="evidence" value="ECO:0007669"/>
    <property type="project" value="InterPro"/>
</dbReference>
<dbReference type="SUPFAM" id="SSF48403">
    <property type="entry name" value="Ankyrin repeat"/>
    <property type="match status" value="1"/>
</dbReference>
<gene>
    <name evidence="12" type="primary">101895541</name>
    <name evidence="14" type="synonym">LOC101895541</name>
</gene>
<keyword evidence="8" id="KW-0472">Membrane</keyword>
<dbReference type="PROSITE" id="PS50088">
    <property type="entry name" value="ANK_REPEAT"/>
    <property type="match status" value="3"/>
</dbReference>
<dbReference type="Proteomes" id="UP001652621">
    <property type="component" value="Unplaced"/>
</dbReference>
<dbReference type="InterPro" id="IPR036770">
    <property type="entry name" value="Ankyrin_rpt-contain_sf"/>
</dbReference>
<name>T1PBM4_MUSDO</name>
<protein>
    <submittedName>
        <fullName evidence="14">Integrin-linked protein kinase homolog pat-4</fullName>
    </submittedName>
    <submittedName>
        <fullName evidence="11">Protein tyrosine kinase</fullName>
    </submittedName>
</protein>
<dbReference type="EnsemblMetazoa" id="MDOA000019-RA">
    <property type="protein sequence ID" value="MDOA000019-PA"/>
    <property type="gene ID" value="MDOA000019"/>
</dbReference>
<dbReference type="GO" id="GO:0005886">
    <property type="term" value="C:plasma membrane"/>
    <property type="evidence" value="ECO:0007669"/>
    <property type="project" value="UniProtKB-SubCell"/>
</dbReference>
<comment type="subcellular location">
    <subcellularLocation>
        <location evidence="1">Cell membrane</location>
        <topology evidence="1">Peripheral membrane protein</topology>
    </subcellularLocation>
    <subcellularLocation>
        <location evidence="2">Cytoplasm</location>
        <location evidence="2">Myofibril</location>
        <location evidence="2">Sarcomere</location>
    </subcellularLocation>
</comment>
<dbReference type="AlphaFoldDB" id="T1PBM4"/>
<keyword evidence="13" id="KW-1185">Reference proteome</keyword>
<evidence type="ECO:0000256" key="3">
    <source>
        <dbReference type="ARBA" id="ARBA00005843"/>
    </source>
</evidence>
<dbReference type="FunFam" id="1.25.40.20:FF:000050">
    <property type="entry name" value="integrin-linked protein kinase"/>
    <property type="match status" value="1"/>
</dbReference>
<evidence type="ECO:0000256" key="9">
    <source>
        <dbReference type="PROSITE-ProRule" id="PRU00023"/>
    </source>
</evidence>
<dbReference type="RefSeq" id="XP_005180798.1">
    <property type="nucleotide sequence ID" value="XM_005180741.3"/>
</dbReference>
<organism evidence="11">
    <name type="scientific">Musca domestica</name>
    <name type="common">House fly</name>
    <dbReference type="NCBI Taxonomy" id="7370"/>
    <lineage>
        <taxon>Eukaryota</taxon>
        <taxon>Metazoa</taxon>
        <taxon>Ecdysozoa</taxon>
        <taxon>Arthropoda</taxon>
        <taxon>Hexapoda</taxon>
        <taxon>Insecta</taxon>
        <taxon>Pterygota</taxon>
        <taxon>Neoptera</taxon>
        <taxon>Endopterygota</taxon>
        <taxon>Diptera</taxon>
        <taxon>Brachycera</taxon>
        <taxon>Muscomorpha</taxon>
        <taxon>Muscoidea</taxon>
        <taxon>Muscidae</taxon>
        <taxon>Musca</taxon>
    </lineage>
</organism>
<dbReference type="GO" id="GO:0007160">
    <property type="term" value="P:cell-matrix adhesion"/>
    <property type="evidence" value="ECO:0007669"/>
    <property type="project" value="TreeGrafter"/>
</dbReference>
<feature type="repeat" description="ANK" evidence="9">
    <location>
        <begin position="66"/>
        <end position="98"/>
    </location>
</feature>
<dbReference type="InterPro" id="IPR002110">
    <property type="entry name" value="Ankyrin_rpt"/>
</dbReference>
<dbReference type="OrthoDB" id="6718656at2759"/>
<dbReference type="PIRSF" id="PIRSF000654">
    <property type="entry name" value="Integrin-linked_kinase"/>
    <property type="match status" value="1"/>
</dbReference>
<evidence type="ECO:0000313" key="11">
    <source>
        <dbReference type="EMBL" id="AFP60795.1"/>
    </source>
</evidence>
<dbReference type="GO" id="GO:0004672">
    <property type="term" value="F:protein kinase activity"/>
    <property type="evidence" value="ECO:0007669"/>
    <property type="project" value="InterPro"/>
</dbReference>
<evidence type="ECO:0000313" key="13">
    <source>
        <dbReference type="Proteomes" id="UP001652621"/>
    </source>
</evidence>
<evidence type="ECO:0000256" key="2">
    <source>
        <dbReference type="ARBA" id="ARBA00004204"/>
    </source>
</evidence>
<dbReference type="SUPFAM" id="SSF56112">
    <property type="entry name" value="Protein kinase-like (PK-like)"/>
    <property type="match status" value="1"/>
</dbReference>
<dbReference type="KEGG" id="mde:101895541"/>
<feature type="domain" description="Protein kinase" evidence="10">
    <location>
        <begin position="192"/>
        <end position="443"/>
    </location>
</feature>
<dbReference type="EMBL" id="KA646166">
    <property type="protein sequence ID" value="AFP60795.1"/>
    <property type="molecule type" value="mRNA"/>
</dbReference>
<reference evidence="11" key="1">
    <citation type="submission" date="2012-08" db="EMBL/GenBank/DDBJ databases">
        <title>Transcriptome of adult Musca domestica launches a platform for comparative house fly gene expression and characterization of differential gene expression among resistant and susceptible house flies.</title>
        <authorList>
            <person name="Liu N."/>
            <person name="Zhang L."/>
            <person name="Li M."/>
            <person name="Reid W."/>
        </authorList>
    </citation>
    <scope>NUCLEOTIDE SEQUENCE</scope>
    <source>
        <strain evidence="11">ALHF</strain>
        <tissue evidence="11">Whole body</tissue>
    </source>
</reference>
<dbReference type="VEuPathDB" id="VectorBase:MDOMA2_003314"/>
<dbReference type="CDD" id="cd14057">
    <property type="entry name" value="PK_ILK"/>
    <property type="match status" value="1"/>
</dbReference>
<keyword evidence="6" id="KW-0677">Repeat</keyword>
<dbReference type="InterPro" id="IPR000719">
    <property type="entry name" value="Prot_kinase_dom"/>
</dbReference>
<proteinExistence type="evidence at transcript level"/>
<dbReference type="GO" id="GO:0030017">
    <property type="term" value="C:sarcomere"/>
    <property type="evidence" value="ECO:0007669"/>
    <property type="project" value="UniProtKB-SubCell"/>
</dbReference>
<evidence type="ECO:0000256" key="8">
    <source>
        <dbReference type="ARBA" id="ARBA00023136"/>
    </source>
</evidence>
<keyword evidence="11 14" id="KW-0808">Transferase</keyword>
<dbReference type="PROSITE" id="PS50011">
    <property type="entry name" value="PROTEIN_KINASE_DOM"/>
    <property type="match status" value="1"/>
</dbReference>
<dbReference type="GO" id="GO:0009653">
    <property type="term" value="P:anatomical structure morphogenesis"/>
    <property type="evidence" value="ECO:0007669"/>
    <property type="project" value="UniProtKB-ARBA"/>
</dbReference>
<dbReference type="GO" id="GO:0007229">
    <property type="term" value="P:integrin-mediated signaling pathway"/>
    <property type="evidence" value="ECO:0007669"/>
    <property type="project" value="UniProtKB-KW"/>
</dbReference>
<dbReference type="STRING" id="7370.T1PBM4"/>
<dbReference type="Pfam" id="PF07714">
    <property type="entry name" value="PK_Tyr_Ser-Thr"/>
    <property type="match status" value="1"/>
</dbReference>
<dbReference type="Pfam" id="PF13637">
    <property type="entry name" value="Ank_4"/>
    <property type="match status" value="1"/>
</dbReference>
<dbReference type="InterPro" id="IPR035692">
    <property type="entry name" value="PK_ILK"/>
</dbReference>
<evidence type="ECO:0000256" key="5">
    <source>
        <dbReference type="ARBA" id="ARBA00022490"/>
    </source>
</evidence>
<dbReference type="InterPro" id="IPR011009">
    <property type="entry name" value="Kinase-like_dom_sf"/>
</dbReference>
<evidence type="ECO:0000313" key="14">
    <source>
        <dbReference type="RefSeq" id="XP_005180798.1"/>
    </source>
</evidence>
<dbReference type="GO" id="GO:0001725">
    <property type="term" value="C:stress fiber"/>
    <property type="evidence" value="ECO:0007669"/>
    <property type="project" value="TreeGrafter"/>
</dbReference>
<keyword evidence="7 9" id="KW-0040">ANK repeat</keyword>
<evidence type="ECO:0000256" key="6">
    <source>
        <dbReference type="ARBA" id="ARBA00022737"/>
    </source>
</evidence>
<comment type="similarity">
    <text evidence="3">Belongs to the protein kinase superfamily. TKL Ser/Thr protein kinase family.</text>
</comment>
<dbReference type="InterPro" id="IPR051681">
    <property type="entry name" value="Ser/Thr_Kinases-Pseudokinases"/>
</dbReference>
<keyword evidence="11 14" id="KW-0418">Kinase</keyword>
<keyword evidence="5" id="KW-0963">Cytoplasm</keyword>
<evidence type="ECO:0000256" key="1">
    <source>
        <dbReference type="ARBA" id="ARBA00004202"/>
    </source>
</evidence>
<dbReference type="FunFam" id="3.30.200.20:FF:000245">
    <property type="entry name" value="Integrin-linked protein kinase"/>
    <property type="match status" value="1"/>
</dbReference>
<dbReference type="GO" id="GO:0005925">
    <property type="term" value="C:focal adhesion"/>
    <property type="evidence" value="ECO:0007669"/>
    <property type="project" value="TreeGrafter"/>
</dbReference>
<dbReference type="Gene3D" id="1.10.510.10">
    <property type="entry name" value="Transferase(Phosphotransferase) domain 1"/>
    <property type="match status" value="1"/>
</dbReference>
<dbReference type="InterPro" id="IPR001245">
    <property type="entry name" value="Ser-Thr/Tyr_kinase_cat_dom"/>
</dbReference>
<dbReference type="GO" id="GO:0034446">
    <property type="term" value="P:substrate adhesion-dependent cell spreading"/>
    <property type="evidence" value="ECO:0007669"/>
    <property type="project" value="TreeGrafter"/>
</dbReference>
<accession>T1PBM4</accession>
<dbReference type="Gene3D" id="1.25.40.20">
    <property type="entry name" value="Ankyrin repeat-containing domain"/>
    <property type="match status" value="1"/>
</dbReference>
<dbReference type="Pfam" id="PF00023">
    <property type="entry name" value="Ank"/>
    <property type="match status" value="1"/>
</dbReference>
<keyword evidence="14" id="KW-0401">Integrin</keyword>
<evidence type="ECO:0000313" key="12">
    <source>
        <dbReference type="EnsemblMetazoa" id="MDOA000019-PA"/>
    </source>
</evidence>
<dbReference type="PANTHER" id="PTHR44329:SF57">
    <property type="entry name" value="INTEGRIN-LINKED PROTEIN KINASE"/>
    <property type="match status" value="1"/>
</dbReference>
<dbReference type="PANTHER" id="PTHR44329">
    <property type="entry name" value="SERINE/THREONINE-PROTEIN KINASE TNNI3K-RELATED"/>
    <property type="match status" value="1"/>
</dbReference>
<sequence length="448" mass="50958">MEDIFHWCREGNSIQVRLWLDDVEHDMNLGDDHGFSPLHWCAKEGHTKLVETLLQRGARVNATNMGDDIPLHLAAAHGHRDVVQMLLRERSDVNAVNEHGNTPLHYACFWGYDMICEDLVNSGASVTIANKDDHTPLDKAKPGLAKRLQDLAERNGQEMKKISFKEQNWMGFKTRSRDATLSRFKGISMGDLDLHTKVAVTPSGETWRGRWQKNDVIAKILAIRQCTSRISRDFNEEFPKLRIFSHPNILPIIGACNSPPNLIVISQFMPRGSLFHLLHGATGVVVDTSQAVHFALDIARGMAYLHSLERIIPTYNLNSHHVMIDEDLTARINMGDAKFSFQERGRIYQPAWMSPEALQKKPADRNWEASDMWSFAVLLWELTTREIPFAEWSPMECGMKIALEGLRVKIPPGTSPHMSKLINICMNEDPGKRPKFDMVVPILEKMKR</sequence>
<reference evidence="12" key="2">
    <citation type="submission" date="2021-01" db="UniProtKB">
        <authorList>
            <consortium name="EnsemblMetazoa"/>
        </authorList>
    </citation>
    <scope>IDENTIFICATION</scope>
    <source>
        <strain evidence="12">Aabys</strain>
    </source>
</reference>
<dbReference type="FunFam" id="1.10.510.10:FF:000187">
    <property type="entry name" value="integrin-linked protein kinase"/>
    <property type="match status" value="1"/>
</dbReference>